<dbReference type="RefSeq" id="WP_184677801.1">
    <property type="nucleotide sequence ID" value="NZ_JACHGY010000001.1"/>
</dbReference>
<dbReference type="CDD" id="cd05403">
    <property type="entry name" value="NT_KNTase_like"/>
    <property type="match status" value="1"/>
</dbReference>
<protein>
    <submittedName>
        <fullName evidence="2">Putative nucleotidyltransferase</fullName>
    </submittedName>
</protein>
<evidence type="ECO:0000259" key="1">
    <source>
        <dbReference type="Pfam" id="PF01909"/>
    </source>
</evidence>
<gene>
    <name evidence="2" type="ORF">HNQ40_002079</name>
</gene>
<reference evidence="2 3" key="1">
    <citation type="submission" date="2020-08" db="EMBL/GenBank/DDBJ databases">
        <title>Genomic Encyclopedia of Type Strains, Phase IV (KMG-IV): sequencing the most valuable type-strain genomes for metagenomic binning, comparative biology and taxonomic classification.</title>
        <authorList>
            <person name="Goeker M."/>
        </authorList>
    </citation>
    <scope>NUCLEOTIDE SEQUENCE [LARGE SCALE GENOMIC DNA]</scope>
    <source>
        <strain evidence="2 3">DSM 103725</strain>
    </source>
</reference>
<dbReference type="AlphaFoldDB" id="A0A7X0H6Z7"/>
<dbReference type="Gene3D" id="3.30.460.10">
    <property type="entry name" value="Beta Polymerase, domain 2"/>
    <property type="match status" value="1"/>
</dbReference>
<sequence>MYKHHQASIDNVRQHFADDPEVTGVLLGGSIAHGSATEASDIDIMLVVADERYEQRKAEGAIHFFSNELAPYEGGYVDGKYTSRAYMQRVAQDGSEPSRYAFLDTQVLLDRDGGLDALAQQASAYPDQGVDERIAVFYAQLEGWRWYCGEALRHGNPHLLNWSVGRLVLFGGRMLLAHNRLLFPYHKWFLRVLDGATEKPDGIGSQIDTLYREPTQEHIETFFESVRDFRDWPKPATGWPARFMADSELAWLSGPVGVDDW</sequence>
<dbReference type="GO" id="GO:0016779">
    <property type="term" value="F:nucleotidyltransferase activity"/>
    <property type="evidence" value="ECO:0007669"/>
    <property type="project" value="InterPro"/>
</dbReference>
<evidence type="ECO:0000313" key="3">
    <source>
        <dbReference type="Proteomes" id="UP000541810"/>
    </source>
</evidence>
<dbReference type="Pfam" id="PF01909">
    <property type="entry name" value="NTP_transf_2"/>
    <property type="match status" value="1"/>
</dbReference>
<proteinExistence type="predicted"/>
<organism evidence="2 3">
    <name type="scientific">Algisphaera agarilytica</name>
    <dbReference type="NCBI Taxonomy" id="1385975"/>
    <lineage>
        <taxon>Bacteria</taxon>
        <taxon>Pseudomonadati</taxon>
        <taxon>Planctomycetota</taxon>
        <taxon>Phycisphaerae</taxon>
        <taxon>Phycisphaerales</taxon>
        <taxon>Phycisphaeraceae</taxon>
        <taxon>Algisphaera</taxon>
    </lineage>
</organism>
<dbReference type="InterPro" id="IPR002934">
    <property type="entry name" value="Polymerase_NTP_transf_dom"/>
</dbReference>
<evidence type="ECO:0000313" key="2">
    <source>
        <dbReference type="EMBL" id="MBB6430273.1"/>
    </source>
</evidence>
<keyword evidence="3" id="KW-1185">Reference proteome</keyword>
<feature type="domain" description="Polymerase nucleotidyl transferase" evidence="1">
    <location>
        <begin position="10"/>
        <end position="73"/>
    </location>
</feature>
<dbReference type="InterPro" id="IPR043519">
    <property type="entry name" value="NT_sf"/>
</dbReference>
<dbReference type="SUPFAM" id="SSF81301">
    <property type="entry name" value="Nucleotidyltransferase"/>
    <property type="match status" value="1"/>
</dbReference>
<name>A0A7X0H6Z7_9BACT</name>
<dbReference type="EMBL" id="JACHGY010000001">
    <property type="protein sequence ID" value="MBB6430273.1"/>
    <property type="molecule type" value="Genomic_DNA"/>
</dbReference>
<keyword evidence="2" id="KW-0808">Transferase</keyword>
<accession>A0A7X0H6Z7</accession>
<dbReference type="Proteomes" id="UP000541810">
    <property type="component" value="Unassembled WGS sequence"/>
</dbReference>
<comment type="caution">
    <text evidence="2">The sequence shown here is derived from an EMBL/GenBank/DDBJ whole genome shotgun (WGS) entry which is preliminary data.</text>
</comment>